<dbReference type="KEGG" id="lpan:LPMP_312900"/>
<evidence type="ECO:0000256" key="1">
    <source>
        <dbReference type="SAM" id="MobiDB-lite"/>
    </source>
</evidence>
<dbReference type="Proteomes" id="UP000063063">
    <property type="component" value="Chromosome 31"/>
</dbReference>
<accession>A0A088RXI4</accession>
<keyword evidence="3" id="KW-1185">Reference proteome</keyword>
<reference evidence="2 3" key="1">
    <citation type="journal article" date="2015" name="Sci. Rep.">
        <title>The genome of Leishmania panamensis: insights into genomics of the L. (Viannia) subgenus.</title>
        <authorList>
            <person name="Llanes A."/>
            <person name="Restrepo C.M."/>
            <person name="Vecchio G.D."/>
            <person name="Anguizola F.J."/>
            <person name="Lleonart R."/>
        </authorList>
    </citation>
    <scope>NUCLEOTIDE SEQUENCE [LARGE SCALE GENOMIC DNA]</scope>
    <source>
        <strain evidence="2 3">MHOM/PA/94/PSC-1</strain>
    </source>
</reference>
<proteinExistence type="predicted"/>
<feature type="compositionally biased region" description="Basic and acidic residues" evidence="1">
    <location>
        <begin position="32"/>
        <end position="43"/>
    </location>
</feature>
<feature type="compositionally biased region" description="Polar residues" evidence="1">
    <location>
        <begin position="519"/>
        <end position="536"/>
    </location>
</feature>
<feature type="compositionally biased region" description="Polar residues" evidence="1">
    <location>
        <begin position="693"/>
        <end position="704"/>
    </location>
</feature>
<feature type="region of interest" description="Disordered" evidence="1">
    <location>
        <begin position="1453"/>
        <end position="1475"/>
    </location>
</feature>
<organism evidence="2 3">
    <name type="scientific">Leishmania panamensis</name>
    <dbReference type="NCBI Taxonomy" id="5679"/>
    <lineage>
        <taxon>Eukaryota</taxon>
        <taxon>Discoba</taxon>
        <taxon>Euglenozoa</taxon>
        <taxon>Kinetoplastea</taxon>
        <taxon>Metakinetoplastina</taxon>
        <taxon>Trypanosomatida</taxon>
        <taxon>Trypanosomatidae</taxon>
        <taxon>Leishmaniinae</taxon>
        <taxon>Leishmania</taxon>
        <taxon>Leishmania guyanensis species complex</taxon>
    </lineage>
</organism>
<feature type="region of interest" description="Disordered" evidence="1">
    <location>
        <begin position="561"/>
        <end position="617"/>
    </location>
</feature>
<feature type="compositionally biased region" description="Low complexity" evidence="1">
    <location>
        <begin position="97"/>
        <end position="106"/>
    </location>
</feature>
<name>A0A088RXI4_LEIPA</name>
<feature type="region of interest" description="Disordered" evidence="1">
    <location>
        <begin position="319"/>
        <end position="348"/>
    </location>
</feature>
<dbReference type="VEuPathDB" id="TriTrypDB:LPMP_312900"/>
<evidence type="ECO:0000313" key="2">
    <source>
        <dbReference type="EMBL" id="AIO00873.1"/>
    </source>
</evidence>
<feature type="region of interest" description="Disordered" evidence="1">
    <location>
        <begin position="453"/>
        <end position="536"/>
    </location>
</feature>
<feature type="region of interest" description="Disordered" evidence="1">
    <location>
        <begin position="201"/>
        <end position="262"/>
    </location>
</feature>
<dbReference type="VEuPathDB" id="TriTrypDB:LPAL13_310037100"/>
<dbReference type="EMBL" id="CP009400">
    <property type="protein sequence ID" value="AIO00873.1"/>
    <property type="molecule type" value="Genomic_DNA"/>
</dbReference>
<feature type="compositionally biased region" description="Polar residues" evidence="1">
    <location>
        <begin position="205"/>
        <end position="249"/>
    </location>
</feature>
<feature type="region of interest" description="Disordered" evidence="1">
    <location>
        <begin position="31"/>
        <end position="50"/>
    </location>
</feature>
<feature type="region of interest" description="Disordered" evidence="1">
    <location>
        <begin position="678"/>
        <end position="737"/>
    </location>
</feature>
<feature type="compositionally biased region" description="Basic residues" evidence="1">
    <location>
        <begin position="77"/>
        <end position="96"/>
    </location>
</feature>
<feature type="region of interest" description="Disordered" evidence="1">
    <location>
        <begin position="68"/>
        <end position="114"/>
    </location>
</feature>
<gene>
    <name evidence="2" type="ORF">LPMP_312900</name>
</gene>
<feature type="region of interest" description="Disordered" evidence="1">
    <location>
        <begin position="1327"/>
        <end position="1351"/>
    </location>
</feature>
<dbReference type="GeneID" id="22577716"/>
<sequence length="1613" mass="169745">MEYNGATPPMPHLRLPDDYIYNPLFFVPHSKSTPERGIGEDNVRASPHPRSHAVLPCTTYLHRPLRFAPPLSPARPVHSHRPRSGSRKAGPPHRSPHSFPAAASAPGQRDSSSVEVANASLLELSPMLAQGVRVQQRHLAVDHTAGHSVTAPSQDVTVDTTTVNFHTSIQRRTRATRLRIDYVHHCIEERDKAAKNIFFRPKGQSLPTSALNSPRGQHRTASVSAPCSTPLTPTSQHGSSAASLQTPRSTKAAHLRQQAASQRIEEAEKWRLEKGAEEGLAQAAIESASRQPLVSLKAGAPMSSSSKALSVERNGSALGEAAATSSNGAYPSHHTPCSRTSHTGSSADTIVSARERVKTSKRSASTHSAPREEWRAAVLTYFDDREKALDQQQNVAEATYGASEEVVLDARVSLASAKDLPCKPSDEALTVLRGESTSVKPNESIAVRLPPTACSDNKRMPPHHHCSGRSHTAQCDAGSPSPVALRDVRGTGTAPAVQITEAKMTPREDVRVAQRAASPKSSYQWEGDATSSSSMPSIVFTLSSTPREDIAGEELLKVRQDRPQVPAQGSGALESCDGAGDSALLLRGPRRGSEEHSPSTLGFRAPTAAAPSSGERGAGLPPVALSALSCLPSPMHAGASVLSDEARMPAAAASDPNEGKTEICCAGRETKRTLHLSGANKSPALRRPLEQAPQGTLEESSVHSNAGMLRRPAAFPPSVHAYPTQAHAPQTSSEESLDDVSLNLKLLSQDPHHTGSCVASTSGEVAAQPLIRRETTDQSTLIAAAPLQQQVRDDVAEGGVEKALTVVEEEQPESSALSTQSSFVSIDSYHAEEVVPTSAVARKPADEPLHAAALQAELLRHYRTAKSSSAVVESRLDSRVGQTTSLQSHAQVSSHREEIIRAVEDKLVLCGHDGVVPSSSLLLWNASVDIDAELRRIAPAAVSSESEASWSVATDVSQMIARGGVGALPAWRLPVTPTNCTQVAATWETRQRAAVAADLTNFSPTVEQPSRLLSDPVSESQTQQLVAAVVRSMPPYPPQMKGPVGREALDSLRLPNLQESGPCSPAPPSAAARAIAAVAASVENVATGAVRREVVAEKSVALADGRATDDAVNGAVSSDPVSALVSGQKANAGGLPVSRSAHRYDAHQRTVAAVSREKLSSLEDTDQPAAITNAVAVSSPVNDLPRPPTTRLPPRRFAVGSKDRPAEKTTEDLALRVESVCPPNRAESTHRMEETGDFATEGSADRRALVRTSLPTSPADTRAEAMVAKAVGGQNAVVLCDAGEAALLPRSESIESVISSVRRGEQKEVCAIPLNAAAAAAARREDATAGRSRSSSAGVGGAEGAKHSGTVPFGTSASLLTQLCTPERSFAVTSALPTENGSFSLRGMEAGQSPLERSGYGRHAVSLSNGRGEEELGEGVPHSHAPTPLLCRLQQRSRVTPPYDGVRQSTDIVAEEGTSDAPVTQPFSRSNASTRCLSAPATELQAAQNALEQARETAEETPAVPFDSSAIGALLAGEQRSVEEGRGTATANNIALEKSTVTSADVTLALAAVPDLYSHDSPARALSSPTSNGSPLFARSASSSLYHPGSLAAEPTTTSRSIVKSLERFDVLQ</sequence>
<dbReference type="RefSeq" id="XP_010701673.1">
    <property type="nucleotide sequence ID" value="XM_010703371.1"/>
</dbReference>
<feature type="compositionally biased region" description="Polar residues" evidence="1">
    <location>
        <begin position="1461"/>
        <end position="1475"/>
    </location>
</feature>
<evidence type="ECO:0000313" key="3">
    <source>
        <dbReference type="Proteomes" id="UP000063063"/>
    </source>
</evidence>
<dbReference type="OrthoDB" id="266368at2759"/>
<feature type="region of interest" description="Disordered" evidence="1">
    <location>
        <begin position="1179"/>
        <end position="1209"/>
    </location>
</feature>
<protein>
    <submittedName>
        <fullName evidence="2">Uncharacterized protein</fullName>
    </submittedName>
</protein>
<dbReference type="eggNOG" id="ENOG502SM71">
    <property type="taxonomic scope" value="Eukaryota"/>
</dbReference>
<feature type="compositionally biased region" description="Polar residues" evidence="1">
    <location>
        <begin position="323"/>
        <end position="348"/>
    </location>
</feature>
<feature type="region of interest" description="Disordered" evidence="1">
    <location>
        <begin position="1381"/>
        <end position="1426"/>
    </location>
</feature>